<sequence length="320" mass="35958">MAIHEDVPGIEVTVRCAGQALPEYEDPDDHDNDDVAACPLGTKYIECVDDTEFDVCIRVGPAYSWGYRHHVLKVATFVDGKYVRGSLIRSKDAIHGGYAIECVEGQESRSSRTGQWSKRKFKFAMVKTVDDAQKERLEKDIKVAKGLGTIEVKFTRVLDCGPSTSDYGGWKSSSGTLELAEKSLKGKAISHGTSYGAKQYIRTPYFIHTRDLVEDNGPILILKFNYRSRDALKRELIVPRSPSHSPTFENLSQAERDRLARERLNELRDQKVKQEGKRPMIKREFGEVVDLTEDPPAPPPTKKSRLGDGREVDVVDLTDD</sequence>
<accession>A0ACC2JV39</accession>
<dbReference type="EMBL" id="JAPUUL010000337">
    <property type="protein sequence ID" value="KAJ8131207.1"/>
    <property type="molecule type" value="Genomic_DNA"/>
</dbReference>
<evidence type="ECO:0000313" key="2">
    <source>
        <dbReference type="Proteomes" id="UP001153332"/>
    </source>
</evidence>
<gene>
    <name evidence="1" type="ORF">O1611_g2423</name>
</gene>
<dbReference type="Proteomes" id="UP001153332">
    <property type="component" value="Unassembled WGS sequence"/>
</dbReference>
<evidence type="ECO:0000313" key="1">
    <source>
        <dbReference type="EMBL" id="KAJ8131207.1"/>
    </source>
</evidence>
<comment type="caution">
    <text evidence="1">The sequence shown here is derived from an EMBL/GenBank/DDBJ whole genome shotgun (WGS) entry which is preliminary data.</text>
</comment>
<reference evidence="1" key="1">
    <citation type="submission" date="2022-12" db="EMBL/GenBank/DDBJ databases">
        <title>Genome Sequence of Lasiodiplodia mahajangana.</title>
        <authorList>
            <person name="Buettner E."/>
        </authorList>
    </citation>
    <scope>NUCLEOTIDE SEQUENCE</scope>
    <source>
        <strain evidence="1">VT137</strain>
    </source>
</reference>
<proteinExistence type="predicted"/>
<keyword evidence="2" id="KW-1185">Reference proteome</keyword>
<protein>
    <submittedName>
        <fullName evidence="1">Uncharacterized protein</fullName>
    </submittedName>
</protein>
<name>A0ACC2JV39_9PEZI</name>
<organism evidence="1 2">
    <name type="scientific">Lasiodiplodia mahajangana</name>
    <dbReference type="NCBI Taxonomy" id="1108764"/>
    <lineage>
        <taxon>Eukaryota</taxon>
        <taxon>Fungi</taxon>
        <taxon>Dikarya</taxon>
        <taxon>Ascomycota</taxon>
        <taxon>Pezizomycotina</taxon>
        <taxon>Dothideomycetes</taxon>
        <taxon>Dothideomycetes incertae sedis</taxon>
        <taxon>Botryosphaeriales</taxon>
        <taxon>Botryosphaeriaceae</taxon>
        <taxon>Lasiodiplodia</taxon>
    </lineage>
</organism>